<reference evidence="2 3" key="1">
    <citation type="submission" date="2016-10" db="EMBL/GenBank/DDBJ databases">
        <authorList>
            <person name="de Groot N.N."/>
        </authorList>
    </citation>
    <scope>NUCLEOTIDE SEQUENCE [LARGE SCALE GENOMIC DNA]</scope>
    <source>
        <strain evidence="2 3">DSM 44637</strain>
    </source>
</reference>
<organism evidence="2 3">
    <name type="scientific">Amycolatopsis rubida</name>
    <dbReference type="NCBI Taxonomy" id="112413"/>
    <lineage>
        <taxon>Bacteria</taxon>
        <taxon>Bacillati</taxon>
        <taxon>Actinomycetota</taxon>
        <taxon>Actinomycetes</taxon>
        <taxon>Pseudonocardiales</taxon>
        <taxon>Pseudonocardiaceae</taxon>
        <taxon>Amycolatopsis</taxon>
    </lineage>
</organism>
<sequence length="260" mass="28389">MPVTRSASEPIHLLPWRRKTDCPGIPSRSPADFEQWTHHLGTTAERGGSPTRAGYSVWLNRPPNLAPIPPNRLSSTRSSSGSPAACPSPRRRAVDRPRRPRPGAVHFSGQPRRMGPTGRMHHIPGGLHRQTQRVQRPVRADDDAARCRSPSPTWAAAKASSPTTPSRPPCANGNAGTAVRTPVSQLGLIEDDAVPQRRPRRERDHPVQPRSGAVGQPGREAVPGRRDQGRRVRRDSVEQGGHGCGAENVLLMPRRSSQPR</sequence>
<proteinExistence type="predicted"/>
<evidence type="ECO:0000313" key="3">
    <source>
        <dbReference type="Proteomes" id="UP000199137"/>
    </source>
</evidence>
<feature type="compositionally biased region" description="Low complexity" evidence="1">
    <location>
        <begin position="74"/>
        <end position="88"/>
    </location>
</feature>
<gene>
    <name evidence="2" type="ORF">SAMN05421854_108289</name>
</gene>
<name>A0A1I5VBU4_9PSEU</name>
<dbReference type="AlphaFoldDB" id="A0A1I5VBU4"/>
<feature type="compositionally biased region" description="Basic and acidic residues" evidence="1">
    <location>
        <begin position="222"/>
        <end position="237"/>
    </location>
</feature>
<evidence type="ECO:0000313" key="2">
    <source>
        <dbReference type="EMBL" id="SFQ04930.1"/>
    </source>
</evidence>
<protein>
    <submittedName>
        <fullName evidence="2">Uncharacterized protein</fullName>
    </submittedName>
</protein>
<accession>A0A1I5VBU4</accession>
<dbReference type="EMBL" id="FOWC01000008">
    <property type="protein sequence ID" value="SFQ04930.1"/>
    <property type="molecule type" value="Genomic_DNA"/>
</dbReference>
<feature type="compositionally biased region" description="Low complexity" evidence="1">
    <location>
        <begin position="149"/>
        <end position="164"/>
    </location>
</feature>
<dbReference type="Proteomes" id="UP000199137">
    <property type="component" value="Unassembled WGS sequence"/>
</dbReference>
<evidence type="ECO:0000256" key="1">
    <source>
        <dbReference type="SAM" id="MobiDB-lite"/>
    </source>
</evidence>
<feature type="region of interest" description="Disordered" evidence="1">
    <location>
        <begin position="17"/>
        <end position="260"/>
    </location>
</feature>